<reference evidence="2 3" key="1">
    <citation type="submission" date="2018-05" db="EMBL/GenBank/DDBJ databases">
        <title>Draft genome of Methanospirillum stamsii Pt1.</title>
        <authorList>
            <person name="Dueholm M.S."/>
            <person name="Nielsen P.H."/>
            <person name="Bakmann L.F."/>
            <person name="Otzen D.E."/>
        </authorList>
    </citation>
    <scope>NUCLEOTIDE SEQUENCE [LARGE SCALE GENOMIC DNA]</scope>
    <source>
        <strain evidence="2 3">Pt1</strain>
    </source>
</reference>
<dbReference type="OrthoDB" id="26806at2157"/>
<proteinExistence type="predicted"/>
<sequence length="184" mass="20635">MSEDPKEKAQKELIHAINNINDRISPLLIPDCGLKIAYALPGARIPSQVMCCLLPKDTKKWAVDELSVSFSSDWQIVTMILTAMRFSQDIRCACEICFSEKLVDICEEMLLETCMCDGKKIPPGVSTMDWTVAFCNDEESGIPDIICIKNRENIPSAAYHFGENPVRITTNLLKISQRIIDATH</sequence>
<dbReference type="SUPFAM" id="SSF53639">
    <property type="entry name" value="AraD/HMP-PK domain-like"/>
    <property type="match status" value="1"/>
</dbReference>
<organism evidence="2 3">
    <name type="scientific">Methanospirillum stamsii</name>
    <dbReference type="NCBI Taxonomy" id="1277351"/>
    <lineage>
        <taxon>Archaea</taxon>
        <taxon>Methanobacteriati</taxon>
        <taxon>Methanobacteriota</taxon>
        <taxon>Stenosarchaea group</taxon>
        <taxon>Methanomicrobia</taxon>
        <taxon>Methanomicrobiales</taxon>
        <taxon>Methanospirillaceae</taxon>
        <taxon>Methanospirillum</taxon>
    </lineage>
</organism>
<name>A0A2V2NGA8_9EURY</name>
<evidence type="ECO:0000313" key="3">
    <source>
        <dbReference type="Proteomes" id="UP000245934"/>
    </source>
</evidence>
<dbReference type="AlphaFoldDB" id="A0A2V2NGA8"/>
<comment type="caution">
    <text evidence="2">The sequence shown here is derived from an EMBL/GenBank/DDBJ whole genome shotgun (WGS) entry which is preliminary data.</text>
</comment>
<dbReference type="Pfam" id="PF10120">
    <property type="entry name" value="ThiN"/>
    <property type="match status" value="1"/>
</dbReference>
<evidence type="ECO:0000259" key="1">
    <source>
        <dbReference type="Pfam" id="PF10120"/>
    </source>
</evidence>
<dbReference type="InterPro" id="IPR036409">
    <property type="entry name" value="Aldolase_II/adducin_N_sf"/>
</dbReference>
<dbReference type="GeneID" id="97608083"/>
<dbReference type="InterPro" id="IPR019293">
    <property type="entry name" value="ThiN"/>
</dbReference>
<protein>
    <recommendedName>
        <fullName evidence="1">Thiamine-phosphate synthase ThiN domain-containing protein</fullName>
    </recommendedName>
</protein>
<dbReference type="EMBL" id="QGMZ01000016">
    <property type="protein sequence ID" value="PWR74641.1"/>
    <property type="molecule type" value="Genomic_DNA"/>
</dbReference>
<keyword evidence="3" id="KW-1185">Reference proteome</keyword>
<dbReference type="RefSeq" id="WP_109940721.1">
    <property type="nucleotide sequence ID" value="NZ_CP176366.1"/>
</dbReference>
<gene>
    <name evidence="2" type="ORF">DLD82_08670</name>
</gene>
<evidence type="ECO:0000313" key="2">
    <source>
        <dbReference type="EMBL" id="PWR74641.1"/>
    </source>
</evidence>
<feature type="domain" description="Thiamine-phosphate synthase ThiN" evidence="1">
    <location>
        <begin position="16"/>
        <end position="173"/>
    </location>
</feature>
<dbReference type="Proteomes" id="UP000245934">
    <property type="component" value="Unassembled WGS sequence"/>
</dbReference>
<dbReference type="Gene3D" id="3.40.225.10">
    <property type="entry name" value="Class II aldolase/adducin N-terminal domain"/>
    <property type="match status" value="1"/>
</dbReference>
<accession>A0A2V2NGA8</accession>